<proteinExistence type="predicted"/>
<dbReference type="Proteomes" id="UP001215151">
    <property type="component" value="Unassembled WGS sequence"/>
</dbReference>
<comment type="caution">
    <text evidence="2">The sequence shown here is derived from an EMBL/GenBank/DDBJ whole genome shotgun (WGS) entry which is preliminary data.</text>
</comment>
<evidence type="ECO:0000313" key="2">
    <source>
        <dbReference type="EMBL" id="KAJ8474847.1"/>
    </source>
</evidence>
<keyword evidence="1" id="KW-0175">Coiled coil</keyword>
<keyword evidence="3" id="KW-1185">Reference proteome</keyword>
<feature type="coiled-coil region" evidence="1">
    <location>
        <begin position="15"/>
        <end position="162"/>
    </location>
</feature>
<evidence type="ECO:0000313" key="3">
    <source>
        <dbReference type="Proteomes" id="UP001215151"/>
    </source>
</evidence>
<dbReference type="AlphaFoldDB" id="A0AAD7TRA7"/>
<accession>A0AAD7TRA7</accession>
<organism evidence="2 3">
    <name type="scientific">Trametes cubensis</name>
    <dbReference type="NCBI Taxonomy" id="1111947"/>
    <lineage>
        <taxon>Eukaryota</taxon>
        <taxon>Fungi</taxon>
        <taxon>Dikarya</taxon>
        <taxon>Basidiomycota</taxon>
        <taxon>Agaricomycotina</taxon>
        <taxon>Agaricomycetes</taxon>
        <taxon>Polyporales</taxon>
        <taxon>Polyporaceae</taxon>
        <taxon>Trametes</taxon>
    </lineage>
</organism>
<protein>
    <submittedName>
        <fullName evidence="2">Uncharacterized protein</fullName>
    </submittedName>
</protein>
<sequence>MADGINGQQPALAPAAEWELKLTQLRKENEELQRRKAEAEKDRDLFRDLYNKASAHASEVSKENNELLERAELAEGQARDGLAMIKATYGDRVRRAEEEAKRWKAQYQLLTSRDTRMDDDIRRRAALEPELRAEVARLQEKLDHLEEDYARMESMLEGLTRDQVDETVELAETVQTPITSVSPVTP</sequence>
<dbReference type="EMBL" id="JAPEVG010000175">
    <property type="protein sequence ID" value="KAJ8474847.1"/>
    <property type="molecule type" value="Genomic_DNA"/>
</dbReference>
<name>A0AAD7TRA7_9APHY</name>
<reference evidence="2" key="1">
    <citation type="submission" date="2022-11" db="EMBL/GenBank/DDBJ databases">
        <title>Genome Sequence of Cubamyces cubensis.</title>
        <authorList>
            <person name="Buettner E."/>
        </authorList>
    </citation>
    <scope>NUCLEOTIDE SEQUENCE</scope>
    <source>
        <strain evidence="2">MPL-01</strain>
    </source>
</reference>
<gene>
    <name evidence="2" type="ORF">ONZ51_g6934</name>
</gene>
<evidence type="ECO:0000256" key="1">
    <source>
        <dbReference type="SAM" id="Coils"/>
    </source>
</evidence>